<keyword evidence="1" id="KW-0812">Transmembrane</keyword>
<gene>
    <name evidence="3" type="ORF">P7D36_01425</name>
    <name evidence="2" type="ORF">P7D39_12935</name>
</gene>
<feature type="transmembrane region" description="Helical" evidence="1">
    <location>
        <begin position="50"/>
        <end position="67"/>
    </location>
</feature>
<feature type="transmembrane region" description="Helical" evidence="1">
    <location>
        <begin position="12"/>
        <end position="30"/>
    </location>
</feature>
<reference evidence="3 5" key="1">
    <citation type="submission" date="2023-03" db="EMBL/GenBank/DDBJ databases">
        <authorList>
            <person name="Shen W."/>
            <person name="Cai J."/>
        </authorList>
    </citation>
    <scope>NUCLEOTIDE SEQUENCE</scope>
    <source>
        <strain evidence="3">P55-2</strain>
        <strain evidence="2 5">P72-2</strain>
    </source>
</reference>
<protein>
    <submittedName>
        <fullName evidence="3">Uncharacterized protein</fullName>
    </submittedName>
</protein>
<dbReference type="Proteomes" id="UP001256547">
    <property type="component" value="Unassembled WGS sequence"/>
</dbReference>
<comment type="caution">
    <text evidence="3">The sequence shown here is derived from an EMBL/GenBank/DDBJ whole genome shotgun (WGS) entry which is preliminary data.</text>
</comment>
<dbReference type="EMBL" id="JARPYR010000039">
    <property type="protein sequence ID" value="MDT2597904.1"/>
    <property type="molecule type" value="Genomic_DNA"/>
</dbReference>
<evidence type="ECO:0000313" key="5">
    <source>
        <dbReference type="Proteomes" id="UP001256547"/>
    </source>
</evidence>
<keyword evidence="1" id="KW-0472">Membrane</keyword>
<name>A0AAW8THD0_9ENTE</name>
<dbReference type="EMBL" id="JARPYT010000002">
    <property type="protein sequence ID" value="MDT2636173.1"/>
    <property type="molecule type" value="Genomic_DNA"/>
</dbReference>
<evidence type="ECO:0000313" key="2">
    <source>
        <dbReference type="EMBL" id="MDT2597904.1"/>
    </source>
</evidence>
<accession>A0AAW8THD0</accession>
<evidence type="ECO:0000256" key="1">
    <source>
        <dbReference type="SAM" id="Phobius"/>
    </source>
</evidence>
<evidence type="ECO:0000313" key="4">
    <source>
        <dbReference type="Proteomes" id="UP001245561"/>
    </source>
</evidence>
<dbReference type="RefSeq" id="WP_170999817.1">
    <property type="nucleotide sequence ID" value="NZ_JARPYR010000039.1"/>
</dbReference>
<dbReference type="Proteomes" id="UP001245561">
    <property type="component" value="Unassembled WGS sequence"/>
</dbReference>
<dbReference type="AlphaFoldDB" id="A0AAW8THD0"/>
<evidence type="ECO:0000313" key="3">
    <source>
        <dbReference type="EMBL" id="MDT2636173.1"/>
    </source>
</evidence>
<organism evidence="3 4">
    <name type="scientific">Enterococcus dongliensis</name>
    <dbReference type="NCBI Taxonomy" id="2559925"/>
    <lineage>
        <taxon>Bacteria</taxon>
        <taxon>Bacillati</taxon>
        <taxon>Bacillota</taxon>
        <taxon>Bacilli</taxon>
        <taxon>Lactobacillales</taxon>
        <taxon>Enterococcaceae</taxon>
        <taxon>Enterococcus</taxon>
    </lineage>
</organism>
<proteinExistence type="predicted"/>
<keyword evidence="5" id="KW-1185">Reference proteome</keyword>
<keyword evidence="1" id="KW-1133">Transmembrane helix</keyword>
<sequence length="70" mass="8227">MNEIKTAFEMNPLFTIGCLLFMIGISVFCFGKKFFLFRLFFGDRSMFSQIFWGLIFSGIGLLLILFFKQF</sequence>